<sequence length="135" mass="15155">MALSTLQFYTFGDAIPEILALVTEDLFQRHAFTLYCLQCLTVSKIPDGVDTQYDYDSRKDPSKNKSGEAPQTKNEDSGNDKTSNVQQNDSLFSNVNMTFNEADATFNESDTTLDEAERTLVDISTLVDCEDKKLF</sequence>
<evidence type="ECO:0000313" key="2">
    <source>
        <dbReference type="EMBL" id="KAL0565974.1"/>
    </source>
</evidence>
<accession>A0ABR3ESV8</accession>
<dbReference type="EMBL" id="JBAHYK010002054">
    <property type="protein sequence ID" value="KAL0565974.1"/>
    <property type="molecule type" value="Genomic_DNA"/>
</dbReference>
<comment type="caution">
    <text evidence="2">The sequence shown here is derived from an EMBL/GenBank/DDBJ whole genome shotgun (WGS) entry which is preliminary data.</text>
</comment>
<evidence type="ECO:0000313" key="3">
    <source>
        <dbReference type="Proteomes" id="UP001465976"/>
    </source>
</evidence>
<dbReference type="Proteomes" id="UP001465976">
    <property type="component" value="Unassembled WGS sequence"/>
</dbReference>
<keyword evidence="3" id="KW-1185">Reference proteome</keyword>
<proteinExistence type="predicted"/>
<reference evidence="2 3" key="1">
    <citation type="submission" date="2024-02" db="EMBL/GenBank/DDBJ databases">
        <title>A draft genome for the cacao thread blight pathogen Marasmius crinis-equi.</title>
        <authorList>
            <person name="Cohen S.P."/>
            <person name="Baruah I.K."/>
            <person name="Amoako-Attah I."/>
            <person name="Bukari Y."/>
            <person name="Meinhardt L.W."/>
            <person name="Bailey B.A."/>
        </authorList>
    </citation>
    <scope>NUCLEOTIDE SEQUENCE [LARGE SCALE GENOMIC DNA]</scope>
    <source>
        <strain evidence="2 3">GH-76</strain>
    </source>
</reference>
<gene>
    <name evidence="2" type="ORF">V5O48_016041</name>
</gene>
<feature type="compositionally biased region" description="Basic and acidic residues" evidence="1">
    <location>
        <begin position="55"/>
        <end position="66"/>
    </location>
</feature>
<evidence type="ECO:0000256" key="1">
    <source>
        <dbReference type="SAM" id="MobiDB-lite"/>
    </source>
</evidence>
<feature type="region of interest" description="Disordered" evidence="1">
    <location>
        <begin position="47"/>
        <end position="89"/>
    </location>
</feature>
<name>A0ABR3ESV8_9AGAR</name>
<organism evidence="2 3">
    <name type="scientific">Marasmius crinis-equi</name>
    <dbReference type="NCBI Taxonomy" id="585013"/>
    <lineage>
        <taxon>Eukaryota</taxon>
        <taxon>Fungi</taxon>
        <taxon>Dikarya</taxon>
        <taxon>Basidiomycota</taxon>
        <taxon>Agaricomycotina</taxon>
        <taxon>Agaricomycetes</taxon>
        <taxon>Agaricomycetidae</taxon>
        <taxon>Agaricales</taxon>
        <taxon>Marasmiineae</taxon>
        <taxon>Marasmiaceae</taxon>
        <taxon>Marasmius</taxon>
    </lineage>
</organism>
<protein>
    <submittedName>
        <fullName evidence="2">Uncharacterized protein</fullName>
    </submittedName>
</protein>
<feature type="compositionally biased region" description="Polar residues" evidence="1">
    <location>
        <begin position="80"/>
        <end position="89"/>
    </location>
</feature>